<dbReference type="GO" id="GO:0005886">
    <property type="term" value="C:plasma membrane"/>
    <property type="evidence" value="ECO:0007669"/>
    <property type="project" value="UniProtKB-SubCell"/>
</dbReference>
<keyword evidence="4" id="KW-1003">Cell membrane</keyword>
<dbReference type="CDD" id="cd00075">
    <property type="entry name" value="HATPase"/>
    <property type="match status" value="1"/>
</dbReference>
<dbReference type="InterPro" id="IPR004358">
    <property type="entry name" value="Sig_transdc_His_kin-like_C"/>
</dbReference>
<keyword evidence="9" id="KW-0067">ATP-binding</keyword>
<dbReference type="EMBL" id="AZHW01000973">
    <property type="protein sequence ID" value="ETW94988.1"/>
    <property type="molecule type" value="Genomic_DNA"/>
</dbReference>
<dbReference type="SUPFAM" id="SSF47384">
    <property type="entry name" value="Homodimeric domain of signal transducing histidine kinase"/>
    <property type="match status" value="1"/>
</dbReference>
<feature type="transmembrane region" description="Helical" evidence="10">
    <location>
        <begin position="174"/>
        <end position="197"/>
    </location>
</feature>
<dbReference type="Gene3D" id="3.30.565.10">
    <property type="entry name" value="Histidine kinase-like ATPase, C-terminal domain"/>
    <property type="match status" value="1"/>
</dbReference>
<feature type="transmembrane region" description="Helical" evidence="10">
    <location>
        <begin position="135"/>
        <end position="154"/>
    </location>
</feature>
<dbReference type="InterPro" id="IPR036890">
    <property type="entry name" value="HATPase_C_sf"/>
</dbReference>
<keyword evidence="8" id="KW-0418">Kinase</keyword>
<dbReference type="InterPro" id="IPR050980">
    <property type="entry name" value="2C_sensor_his_kinase"/>
</dbReference>
<evidence type="ECO:0000256" key="3">
    <source>
        <dbReference type="ARBA" id="ARBA00012438"/>
    </source>
</evidence>
<dbReference type="Proteomes" id="UP000019141">
    <property type="component" value="Unassembled WGS sequence"/>
</dbReference>
<gene>
    <name evidence="12" type="ORF">ETSY1_32500</name>
</gene>
<evidence type="ECO:0000313" key="13">
    <source>
        <dbReference type="Proteomes" id="UP000019141"/>
    </source>
</evidence>
<dbReference type="AlphaFoldDB" id="W4LA61"/>
<feature type="domain" description="Histidine kinase" evidence="11">
    <location>
        <begin position="223"/>
        <end position="429"/>
    </location>
</feature>
<feature type="transmembrane region" description="Helical" evidence="10">
    <location>
        <begin position="27"/>
        <end position="49"/>
    </location>
</feature>
<dbReference type="EC" id="2.7.13.3" evidence="3"/>
<dbReference type="SMART" id="SM00387">
    <property type="entry name" value="HATPase_c"/>
    <property type="match status" value="1"/>
</dbReference>
<dbReference type="Gene3D" id="1.10.287.130">
    <property type="match status" value="1"/>
</dbReference>
<keyword evidence="10" id="KW-1133">Transmembrane helix</keyword>
<evidence type="ECO:0000313" key="12">
    <source>
        <dbReference type="EMBL" id="ETW94988.1"/>
    </source>
</evidence>
<comment type="subcellular location">
    <subcellularLocation>
        <location evidence="2">Cell membrane</location>
        <topology evidence="2">Multi-pass membrane protein</topology>
    </subcellularLocation>
</comment>
<dbReference type="PANTHER" id="PTHR44936:SF10">
    <property type="entry name" value="SENSOR PROTEIN RSTB"/>
    <property type="match status" value="1"/>
</dbReference>
<reference evidence="12 13" key="1">
    <citation type="journal article" date="2014" name="Nature">
        <title>An environmental bacterial taxon with a large and distinct metabolic repertoire.</title>
        <authorList>
            <person name="Wilson M.C."/>
            <person name="Mori T."/>
            <person name="Ruckert C."/>
            <person name="Uria A.R."/>
            <person name="Helf M.J."/>
            <person name="Takada K."/>
            <person name="Gernert C."/>
            <person name="Steffens U.A."/>
            <person name="Heycke N."/>
            <person name="Schmitt S."/>
            <person name="Rinke C."/>
            <person name="Helfrich E.J."/>
            <person name="Brachmann A.O."/>
            <person name="Gurgui C."/>
            <person name="Wakimoto T."/>
            <person name="Kracht M."/>
            <person name="Crusemann M."/>
            <person name="Hentschel U."/>
            <person name="Abe I."/>
            <person name="Matsunaga S."/>
            <person name="Kalinowski J."/>
            <person name="Takeyama H."/>
            <person name="Piel J."/>
        </authorList>
    </citation>
    <scope>NUCLEOTIDE SEQUENCE [LARGE SCALE GENOMIC DNA]</scope>
    <source>
        <strain evidence="13">TSY1</strain>
    </source>
</reference>
<feature type="transmembrane region" description="Helical" evidence="10">
    <location>
        <begin position="100"/>
        <end position="123"/>
    </location>
</feature>
<dbReference type="InterPro" id="IPR003594">
    <property type="entry name" value="HATPase_dom"/>
</dbReference>
<keyword evidence="5" id="KW-0597">Phosphoprotein</keyword>
<dbReference type="GO" id="GO:0005524">
    <property type="term" value="F:ATP binding"/>
    <property type="evidence" value="ECO:0007669"/>
    <property type="project" value="UniProtKB-KW"/>
</dbReference>
<evidence type="ECO:0000256" key="10">
    <source>
        <dbReference type="SAM" id="Phobius"/>
    </source>
</evidence>
<feature type="transmembrane region" description="Helical" evidence="10">
    <location>
        <begin position="61"/>
        <end position="80"/>
    </location>
</feature>
<sequence length="446" mass="49996">MEPLIRELLRSLSGAQPGQMSLNHTKIYWLIRLRTVATITQTLAFIPGLRLGLIDPHHSGWYFLVVGALTAFNGVSYWWIKRRQLEPAEWLVLLPLAVDLLGLTCLLNLSGGWTNPFISLYFLHAGVGALLLQRGLNIIFFVLVAYCLASTFYISGMMGTHLSKALLPGTTVLLAQVFIAFMIWVLTSWLAATFRALNRNVQTLREQNSRLDRLRAIGAIAAGFSHRLATPLNTVKIRLERLRRRELAPPLQADIQIAIASLQHCESILRTYFTERLEPEHLDLEDTEMTALIQRICKNWLLDNTAVRLHLHTPHRQPLYCQISPVEFSRSLIDLLDNARDAQNDSGTINITVHALESDVEITIDDDGPGFSSAVLARVGEPFLTDKEHGFGLGLFTAFALTHSLSGQFTIENRHSGGGRVIIRLPMRRAEVVHDDGTHAYFDSGR</sequence>
<evidence type="ECO:0000256" key="8">
    <source>
        <dbReference type="ARBA" id="ARBA00022777"/>
    </source>
</evidence>
<keyword evidence="7" id="KW-0547">Nucleotide-binding</keyword>
<dbReference type="SUPFAM" id="SSF55874">
    <property type="entry name" value="ATPase domain of HSP90 chaperone/DNA topoisomerase II/histidine kinase"/>
    <property type="match status" value="1"/>
</dbReference>
<accession>W4LA61</accession>
<keyword evidence="13" id="KW-1185">Reference proteome</keyword>
<dbReference type="PROSITE" id="PS50109">
    <property type="entry name" value="HIS_KIN"/>
    <property type="match status" value="1"/>
</dbReference>
<evidence type="ECO:0000256" key="2">
    <source>
        <dbReference type="ARBA" id="ARBA00004651"/>
    </source>
</evidence>
<protein>
    <recommendedName>
        <fullName evidence="3">histidine kinase</fullName>
        <ecNumber evidence="3">2.7.13.3</ecNumber>
    </recommendedName>
</protein>
<dbReference type="PRINTS" id="PR00344">
    <property type="entry name" value="BCTRLSENSOR"/>
</dbReference>
<evidence type="ECO:0000256" key="6">
    <source>
        <dbReference type="ARBA" id="ARBA00022679"/>
    </source>
</evidence>
<dbReference type="SMART" id="SM00388">
    <property type="entry name" value="HisKA"/>
    <property type="match status" value="1"/>
</dbReference>
<comment type="caution">
    <text evidence="12">The sequence shown here is derived from an EMBL/GenBank/DDBJ whole genome shotgun (WGS) entry which is preliminary data.</text>
</comment>
<keyword evidence="10" id="KW-0472">Membrane</keyword>
<comment type="catalytic activity">
    <reaction evidence="1">
        <text>ATP + protein L-histidine = ADP + protein N-phospho-L-histidine.</text>
        <dbReference type="EC" id="2.7.13.3"/>
    </reaction>
</comment>
<dbReference type="InterPro" id="IPR003661">
    <property type="entry name" value="HisK_dim/P_dom"/>
</dbReference>
<evidence type="ECO:0000256" key="5">
    <source>
        <dbReference type="ARBA" id="ARBA00022553"/>
    </source>
</evidence>
<dbReference type="InterPro" id="IPR036097">
    <property type="entry name" value="HisK_dim/P_sf"/>
</dbReference>
<name>W4LA61_ENTF1</name>
<dbReference type="HOGENOM" id="CLU_046130_1_0_7"/>
<evidence type="ECO:0000256" key="9">
    <source>
        <dbReference type="ARBA" id="ARBA00022840"/>
    </source>
</evidence>
<evidence type="ECO:0000256" key="7">
    <source>
        <dbReference type="ARBA" id="ARBA00022741"/>
    </source>
</evidence>
<evidence type="ECO:0000256" key="1">
    <source>
        <dbReference type="ARBA" id="ARBA00000085"/>
    </source>
</evidence>
<dbReference type="PANTHER" id="PTHR44936">
    <property type="entry name" value="SENSOR PROTEIN CREC"/>
    <property type="match status" value="1"/>
</dbReference>
<keyword evidence="10" id="KW-0812">Transmembrane</keyword>
<organism evidence="12 13">
    <name type="scientific">Entotheonella factor</name>
    <dbReference type="NCBI Taxonomy" id="1429438"/>
    <lineage>
        <taxon>Bacteria</taxon>
        <taxon>Pseudomonadati</taxon>
        <taxon>Nitrospinota/Tectimicrobiota group</taxon>
        <taxon>Candidatus Tectimicrobiota</taxon>
        <taxon>Candidatus Entotheonellia</taxon>
        <taxon>Candidatus Entotheonellales</taxon>
        <taxon>Candidatus Entotheonellaceae</taxon>
        <taxon>Candidatus Entotheonella</taxon>
    </lineage>
</organism>
<keyword evidence="6" id="KW-0808">Transferase</keyword>
<dbReference type="Pfam" id="PF02518">
    <property type="entry name" value="HATPase_c"/>
    <property type="match status" value="1"/>
</dbReference>
<evidence type="ECO:0000259" key="11">
    <source>
        <dbReference type="PROSITE" id="PS50109"/>
    </source>
</evidence>
<evidence type="ECO:0000256" key="4">
    <source>
        <dbReference type="ARBA" id="ARBA00022475"/>
    </source>
</evidence>
<dbReference type="GO" id="GO:0000155">
    <property type="term" value="F:phosphorelay sensor kinase activity"/>
    <property type="evidence" value="ECO:0007669"/>
    <property type="project" value="InterPro"/>
</dbReference>
<proteinExistence type="predicted"/>
<dbReference type="InterPro" id="IPR005467">
    <property type="entry name" value="His_kinase_dom"/>
</dbReference>